<sequence>MHSLREGENHMNRQQYLNTLSKELNGLPQGEFESLMFEYESHFEDGAMDGKSDAEIINELGDPVQVGKELRAMYHVTKAKTDPSTSNVAQMIFSIVGLSFLNLFILLIPFVIYVSIMVSFAFGALMLIISPFFLILDFIFNGASAVNGFEIFMTVFCVGLGLLFGIILFKVMQFVNRFIVQYIQFNKNIIQGGKSS</sequence>
<accession>A0A327ZS15</accession>
<dbReference type="Pfam" id="PF22564">
    <property type="entry name" value="HAAS"/>
    <property type="match status" value="1"/>
</dbReference>
<keyword evidence="1" id="KW-1133">Transmembrane helix</keyword>
<keyword evidence="3" id="KW-1185">Reference proteome</keyword>
<proteinExistence type="predicted"/>
<dbReference type="AlphaFoldDB" id="A0A327ZS15"/>
<keyword evidence="1" id="KW-0812">Transmembrane</keyword>
<reference evidence="2 3" key="1">
    <citation type="journal article" date="2018" name="Front. Microbiol.">
        <title>Description and Comparative Genomics of Macrococcus caseolyticus subsp. hominis subsp. nov., Macrococcus goetzii sp. nov., Macrococcus epidermidis sp. nov., and Macrococcus bohemicus sp. nov., Novel Macrococci From Human Clinical Material With Virulence Potential and Suspected Uptake of Foreign DNA by Natural Transformation.</title>
        <authorList>
            <person name="Maslanova I."/>
            <person name="Wertheimer Z."/>
            <person name="Sedlacek I."/>
            <person name="Svec P."/>
            <person name="Indrakova A."/>
            <person name="Kovarovic V."/>
            <person name="Schumann P."/>
            <person name="Sproer C."/>
            <person name="Kralova S."/>
            <person name="Sedo O."/>
            <person name="Kristofova L."/>
            <person name="Vrbovska V."/>
            <person name="Fuzik T."/>
            <person name="Petras P."/>
            <person name="Zdrahal Z."/>
            <person name="Ruzickova V."/>
            <person name="Doskar J."/>
            <person name="Pantucek R."/>
        </authorList>
    </citation>
    <scope>NUCLEOTIDE SEQUENCE [LARGE SCALE GENOMIC DNA]</scope>
    <source>
        <strain evidence="2 3">01/688</strain>
    </source>
</reference>
<dbReference type="EMBL" id="PZJH01000002">
    <property type="protein sequence ID" value="RAK45062.1"/>
    <property type="molecule type" value="Genomic_DNA"/>
</dbReference>
<evidence type="ECO:0000313" key="3">
    <source>
        <dbReference type="Proteomes" id="UP000249808"/>
    </source>
</evidence>
<evidence type="ECO:0000313" key="2">
    <source>
        <dbReference type="EMBL" id="RAK45062.1"/>
    </source>
</evidence>
<gene>
    <name evidence="2" type="ORF">BHU61_07050</name>
</gene>
<feature type="transmembrane region" description="Helical" evidence="1">
    <location>
        <begin position="91"/>
        <end position="113"/>
    </location>
</feature>
<feature type="transmembrane region" description="Helical" evidence="1">
    <location>
        <begin position="151"/>
        <end position="169"/>
    </location>
</feature>
<comment type="caution">
    <text evidence="2">The sequence shown here is derived from an EMBL/GenBank/DDBJ whole genome shotgun (WGS) entry which is preliminary data.</text>
</comment>
<dbReference type="Proteomes" id="UP000249808">
    <property type="component" value="Unassembled WGS sequence"/>
</dbReference>
<protein>
    <recommendedName>
        <fullName evidence="4">DUF1700 domain-containing protein</fullName>
    </recommendedName>
</protein>
<feature type="transmembrane region" description="Helical" evidence="1">
    <location>
        <begin position="120"/>
        <end position="139"/>
    </location>
</feature>
<organism evidence="2 3">
    <name type="scientific">Macrococcus epidermidis</name>
    <dbReference type="NCBI Taxonomy" id="1902580"/>
    <lineage>
        <taxon>Bacteria</taxon>
        <taxon>Bacillati</taxon>
        <taxon>Bacillota</taxon>
        <taxon>Bacilli</taxon>
        <taxon>Bacillales</taxon>
        <taxon>Staphylococcaceae</taxon>
        <taxon>Macrococcus</taxon>
    </lineage>
</organism>
<evidence type="ECO:0008006" key="4">
    <source>
        <dbReference type="Google" id="ProtNLM"/>
    </source>
</evidence>
<keyword evidence="1" id="KW-0472">Membrane</keyword>
<name>A0A327ZS15_9STAP</name>
<evidence type="ECO:0000256" key="1">
    <source>
        <dbReference type="SAM" id="Phobius"/>
    </source>
</evidence>